<keyword evidence="1" id="KW-0472">Membrane</keyword>
<sequence length="83" mass="9577">MRLVQKTVASDHFLRMSQMDAQPDEYLSGQYEASEDIQCEKQSNVMCQAEMFDERVFRYSIVTLIQSILSFVILLNLAPGDRP</sequence>
<keyword evidence="1" id="KW-0812">Transmembrane</keyword>
<evidence type="ECO:0000313" key="3">
    <source>
        <dbReference type="Proteomes" id="UP000494120"/>
    </source>
</evidence>
<proteinExistence type="predicted"/>
<feature type="transmembrane region" description="Helical" evidence="1">
    <location>
        <begin position="56"/>
        <end position="78"/>
    </location>
</feature>
<gene>
    <name evidence="2" type="ORF">BLA17378_07757</name>
</gene>
<keyword evidence="1" id="KW-1133">Transmembrane helix</keyword>
<keyword evidence="3" id="KW-1185">Reference proteome</keyword>
<dbReference type="Proteomes" id="UP000494120">
    <property type="component" value="Unassembled WGS sequence"/>
</dbReference>
<dbReference type="EMBL" id="CABVQG010000049">
    <property type="protein sequence ID" value="VWD37000.1"/>
    <property type="molecule type" value="Genomic_DNA"/>
</dbReference>
<protein>
    <submittedName>
        <fullName evidence="2">Uncharacterized protein</fullName>
    </submittedName>
</protein>
<accession>A0ABY6Y4Y6</accession>
<evidence type="ECO:0000256" key="1">
    <source>
        <dbReference type="SAM" id="Phobius"/>
    </source>
</evidence>
<name>A0ABY6Y4Y6_9BURK</name>
<comment type="caution">
    <text evidence="2">The sequence shown here is derived from an EMBL/GenBank/DDBJ whole genome shotgun (WGS) entry which is preliminary data.</text>
</comment>
<evidence type="ECO:0000313" key="2">
    <source>
        <dbReference type="EMBL" id="VWD37000.1"/>
    </source>
</evidence>
<organism evidence="2 3">
    <name type="scientific">Burkholderia aenigmatica</name>
    <dbReference type="NCBI Taxonomy" id="2015348"/>
    <lineage>
        <taxon>Bacteria</taxon>
        <taxon>Pseudomonadati</taxon>
        <taxon>Pseudomonadota</taxon>
        <taxon>Betaproteobacteria</taxon>
        <taxon>Burkholderiales</taxon>
        <taxon>Burkholderiaceae</taxon>
        <taxon>Burkholderia</taxon>
        <taxon>Burkholderia cepacia complex</taxon>
    </lineage>
</organism>
<reference evidence="2 3" key="1">
    <citation type="submission" date="2019-09" db="EMBL/GenBank/DDBJ databases">
        <authorList>
            <person name="Depoorter E."/>
        </authorList>
    </citation>
    <scope>NUCLEOTIDE SEQUENCE [LARGE SCALE GENOMIC DNA]</scope>
    <source>
        <strain evidence="2 3">R-17378</strain>
    </source>
</reference>